<name>A0A1Y1ZKV5_9PLEO</name>
<evidence type="ECO:0000313" key="1">
    <source>
        <dbReference type="EMBL" id="ORY10892.1"/>
    </source>
</evidence>
<dbReference type="OrthoDB" id="3750626at2759"/>
<evidence type="ECO:0008006" key="3">
    <source>
        <dbReference type="Google" id="ProtNLM"/>
    </source>
</evidence>
<comment type="caution">
    <text evidence="1">The sequence shown here is derived from an EMBL/GenBank/DDBJ whole genome shotgun (WGS) entry which is preliminary data.</text>
</comment>
<reference evidence="1 2" key="1">
    <citation type="submission" date="2016-07" db="EMBL/GenBank/DDBJ databases">
        <title>Pervasive Adenine N6-methylation of Active Genes in Fungi.</title>
        <authorList>
            <consortium name="DOE Joint Genome Institute"/>
            <person name="Mondo S.J."/>
            <person name="Dannebaum R.O."/>
            <person name="Kuo R.C."/>
            <person name="Labutti K."/>
            <person name="Haridas S."/>
            <person name="Kuo A."/>
            <person name="Salamov A."/>
            <person name="Ahrendt S.R."/>
            <person name="Lipzen A."/>
            <person name="Sullivan W."/>
            <person name="Andreopoulos W.B."/>
            <person name="Clum A."/>
            <person name="Lindquist E."/>
            <person name="Daum C."/>
            <person name="Ramamoorthy G.K."/>
            <person name="Gryganskyi A."/>
            <person name="Culley D."/>
            <person name="Magnuson J.K."/>
            <person name="James T.Y."/>
            <person name="O'Malley M.A."/>
            <person name="Stajich J.E."/>
            <person name="Spatafora J.W."/>
            <person name="Visel A."/>
            <person name="Grigoriev I.V."/>
        </authorList>
    </citation>
    <scope>NUCLEOTIDE SEQUENCE [LARGE SCALE GENOMIC DNA]</scope>
    <source>
        <strain evidence="1 2">CBS 115471</strain>
    </source>
</reference>
<organism evidence="1 2">
    <name type="scientific">Clohesyomyces aquaticus</name>
    <dbReference type="NCBI Taxonomy" id="1231657"/>
    <lineage>
        <taxon>Eukaryota</taxon>
        <taxon>Fungi</taxon>
        <taxon>Dikarya</taxon>
        <taxon>Ascomycota</taxon>
        <taxon>Pezizomycotina</taxon>
        <taxon>Dothideomycetes</taxon>
        <taxon>Pleosporomycetidae</taxon>
        <taxon>Pleosporales</taxon>
        <taxon>Lindgomycetaceae</taxon>
        <taxon>Clohesyomyces</taxon>
    </lineage>
</organism>
<dbReference type="AlphaFoldDB" id="A0A1Y1ZKV5"/>
<dbReference type="Proteomes" id="UP000193144">
    <property type="component" value="Unassembled WGS sequence"/>
</dbReference>
<gene>
    <name evidence="1" type="ORF">BCR34DRAFT_338818</name>
</gene>
<proteinExistence type="predicted"/>
<protein>
    <recommendedName>
        <fullName evidence="3">F-box domain-containing protein</fullName>
    </recommendedName>
</protein>
<sequence length="155" mass="17538">MPSLLELPAELLYNIMGHVKNKKSLRKLCQVSQLLGNIAQQSLFTFISIKATSWDVNHLRTPCHLTRTVLLRPDLASQVKHLCLSIPEYKPQPLKIPDDESSHLAIARSDNLFRVRVDMDLLSRQPTPSGIRWKVGSRRRITTGKKRLSASLSSC</sequence>
<evidence type="ECO:0000313" key="2">
    <source>
        <dbReference type="Proteomes" id="UP000193144"/>
    </source>
</evidence>
<accession>A0A1Y1ZKV5</accession>
<dbReference type="EMBL" id="MCFA01000067">
    <property type="protein sequence ID" value="ORY10892.1"/>
    <property type="molecule type" value="Genomic_DNA"/>
</dbReference>
<keyword evidence="2" id="KW-1185">Reference proteome</keyword>